<feature type="compositionally biased region" description="Basic and acidic residues" evidence="1">
    <location>
        <begin position="937"/>
        <end position="949"/>
    </location>
</feature>
<feature type="region of interest" description="Disordered" evidence="1">
    <location>
        <begin position="196"/>
        <end position="217"/>
    </location>
</feature>
<feature type="region of interest" description="Disordered" evidence="1">
    <location>
        <begin position="931"/>
        <end position="952"/>
    </location>
</feature>
<keyword evidence="3" id="KW-1185">Reference proteome</keyword>
<dbReference type="EMBL" id="UYJE01001898">
    <property type="protein sequence ID" value="VDI06123.1"/>
    <property type="molecule type" value="Genomic_DNA"/>
</dbReference>
<proteinExistence type="predicted"/>
<reference evidence="2" key="1">
    <citation type="submission" date="2018-11" db="EMBL/GenBank/DDBJ databases">
        <authorList>
            <person name="Alioto T."/>
            <person name="Alioto T."/>
        </authorList>
    </citation>
    <scope>NUCLEOTIDE SEQUENCE</scope>
</reference>
<evidence type="ECO:0000313" key="2">
    <source>
        <dbReference type="EMBL" id="VDI06123.1"/>
    </source>
</evidence>
<organism evidence="2 3">
    <name type="scientific">Mytilus galloprovincialis</name>
    <name type="common">Mediterranean mussel</name>
    <dbReference type="NCBI Taxonomy" id="29158"/>
    <lineage>
        <taxon>Eukaryota</taxon>
        <taxon>Metazoa</taxon>
        <taxon>Spiralia</taxon>
        <taxon>Lophotrochozoa</taxon>
        <taxon>Mollusca</taxon>
        <taxon>Bivalvia</taxon>
        <taxon>Autobranchia</taxon>
        <taxon>Pteriomorphia</taxon>
        <taxon>Mytilida</taxon>
        <taxon>Mytiloidea</taxon>
        <taxon>Mytilidae</taxon>
        <taxon>Mytilinae</taxon>
        <taxon>Mytilus</taxon>
    </lineage>
</organism>
<dbReference type="AlphaFoldDB" id="A0A8B6CKH3"/>
<protein>
    <submittedName>
        <fullName evidence="2">Uncharacterized protein</fullName>
    </submittedName>
</protein>
<sequence length="1249" mass="144085">MNFCNFSKVLISRSTKDKSAIEHFNSEDDVATKEKEKNKPQYNTSLTLLHRHENYNIFMHRYPKMQLKSYEVFRKKVVKLQDYTTKNKYYVNFNKNGEREKFINPFDLLHWTKLEHSEKKQHQLEDCFVCTSKHSEESSLHTFSKQMKSINELSNNLVSSIKSISNTESAAKIAKSVVQTLNPVFTREFQTTFEDSMTESLNLSPRETPQEKRKKTNQILTENTRSINQAIQNENEDVKKFLSSGKSYAQYERERKLYFISKPKAKENMIVRVRKEMEGICKPKKHHGNFDNYIFEKEKFLEEISSVSAGSNVNWSALARKFDVKTIKNQVPTNRGQVLMMFAKSKGINVYKFNTQSRLSGRDYIRRVKRAKKKLLKTKVTMPLPRSAKKLRAVVKSQVNDGIIKVGKPIAPKTFSSNTVTKEGTLSVKEVVVFGRKIPLHEILTNENERIEKAGILRLNQDSYYNEMDKEKIINRLKELNEDNTEGNTEFLRNKLKTIERTRQIKVWHDHSCILNHTYINFMINYVYDHANFLTDEEFQKHNPTLSRIDCQKIVEKPQLYILGQSASTDKDQMTYINARLEDIELLAEGTNYKGITFKDKVRICSKDNPARQFESGQQRGGQYSCLCGLDSKSHINLELCFKHKACTLEERRQIIMQGKIVSKMLKEKNLNPLRNMKKNDIIDELEDRHVNTHTWGKPRLQQELNDILHGISRPPALMTSAPEKSAKQLNLDSYEVMMCEPLHDLSNVIINFINELPHHADNNDVKSELEAFSSHELNERNQVKGADARKLAIKLCIFIQSLFIQKKVPQEWKTMIEALVDIVNIAYSSEASRSPRQILRLFNSSFLFASLARSIIANPVKMTSRKFYGNHFHSTVTHLPEAYRMINAKSILTEDSERSFGSLKRISENTSNRKAGYIIENAIIRYRAQEDDDDRADSSQKQESEISKLAKSLPPKSRTILPQNFIKDKFSLVQCHLSRIAAFLLPGENVWWHFDGEDVVFHDSVQDEAYHPEGPNLSHIRSSSLKNEFIKNEELWQNCITLFEKKVLSLPIQKLKIREKDGKISFLTNKRTQDLAPIHKRHSSNDIEANHDLTQLPTTESSNNNSVIGSDDLVTSNIETNNDLTPLAISQFSNDNSIMESVEPETIEANYDLTPLAISQFSNDNSIMESVEPEADNIEVNYEQNKNPTNQESHKSVIILRAEFHHAFDDDSETIRDTKIVSCSGDHGIIYLFTCLLAMQIFAVITSI</sequence>
<gene>
    <name evidence="2" type="ORF">MGAL_10B053476</name>
</gene>
<comment type="caution">
    <text evidence="2">The sequence shown here is derived from an EMBL/GenBank/DDBJ whole genome shotgun (WGS) entry which is preliminary data.</text>
</comment>
<accession>A0A8B6CKH3</accession>
<name>A0A8B6CKH3_MYTGA</name>
<dbReference type="Proteomes" id="UP000596742">
    <property type="component" value="Unassembled WGS sequence"/>
</dbReference>
<feature type="compositionally biased region" description="Polar residues" evidence="1">
    <location>
        <begin position="196"/>
        <end position="207"/>
    </location>
</feature>
<evidence type="ECO:0000256" key="1">
    <source>
        <dbReference type="SAM" id="MobiDB-lite"/>
    </source>
</evidence>
<evidence type="ECO:0000313" key="3">
    <source>
        <dbReference type="Proteomes" id="UP000596742"/>
    </source>
</evidence>
<dbReference type="OrthoDB" id="5986221at2759"/>